<dbReference type="GO" id="GO:0048476">
    <property type="term" value="C:Holliday junction resolvase complex"/>
    <property type="evidence" value="ECO:0007669"/>
    <property type="project" value="UniProtKB-UniRule"/>
</dbReference>
<comment type="subunit">
    <text evidence="9">Homohexamer. Forms an RuvA(8)-RuvB(12)-Holliday junction (HJ) complex. HJ DNA is sandwiched between 2 RuvA tetramers; dsDNA enters through RuvA and exits via RuvB. An RuvB hexamer assembles on each DNA strand where it exits the tetramer. Each RuvB hexamer is contacted by two RuvA subunits (via domain III) on 2 adjacent RuvB subunits; this complex drives branch migration. In the full resolvosome a probable DNA-RuvA(4)-RuvB(12)-RuvC(2) complex forms which resolves the HJ.</text>
</comment>
<dbReference type="CDD" id="cd00009">
    <property type="entry name" value="AAA"/>
    <property type="match status" value="1"/>
</dbReference>
<comment type="function">
    <text evidence="9">The RuvA-RuvB-RuvC complex processes Holliday junction (HJ) DNA during genetic recombination and DNA repair, while the RuvA-RuvB complex plays an important role in the rescue of blocked DNA replication forks via replication fork reversal (RFR). RuvA specifically binds to HJ cruciform DNA, conferring on it an open structure. The RuvB hexamer acts as an ATP-dependent pump, pulling dsDNA into and through the RuvAB complex. RuvB forms 2 homohexamers on either side of HJ DNA bound by 1 or 2 RuvA tetramers; 4 subunits per hexamer contact DNA at a time. Coordinated motions by a converter formed by DNA-disengaged RuvB subunits stimulates ATP hydrolysis and nucleotide exchange. Immobilization of the converter enables RuvB to convert the ATP-contained energy into a lever motion, pulling 2 nucleotides of DNA out of the RuvA tetramer per ATP hydrolyzed, thus driving DNA branch migration. The RuvB motors rotate together with the DNA substrate, which together with the progressing nucleotide cycle form the mechanistic basis for DNA recombination by continuous HJ branch migration. Branch migration allows RuvC to scan DNA until it finds its consensus sequence, where it cleaves and resolves cruciform DNA.</text>
</comment>
<evidence type="ECO:0000259" key="10">
    <source>
        <dbReference type="SMART" id="SM00382"/>
    </source>
</evidence>
<dbReference type="GO" id="GO:0006281">
    <property type="term" value="P:DNA repair"/>
    <property type="evidence" value="ECO:0007669"/>
    <property type="project" value="UniProtKB-UniRule"/>
</dbReference>
<evidence type="ECO:0000256" key="6">
    <source>
        <dbReference type="ARBA" id="ARBA00023125"/>
    </source>
</evidence>
<dbReference type="NCBIfam" id="TIGR00635">
    <property type="entry name" value="ruvB"/>
    <property type="match status" value="1"/>
</dbReference>
<feature type="binding site" evidence="9">
    <location>
        <begin position="132"/>
        <end position="134"/>
    </location>
    <ligand>
        <name>ATP</name>
        <dbReference type="ChEBI" id="CHEBI:30616"/>
    </ligand>
</feature>
<keyword evidence="6 9" id="KW-0238">DNA-binding</keyword>
<comment type="similarity">
    <text evidence="9">Belongs to the RuvB family.</text>
</comment>
<evidence type="ECO:0000256" key="8">
    <source>
        <dbReference type="ARBA" id="ARBA00023204"/>
    </source>
</evidence>
<dbReference type="RefSeq" id="WP_109015115.1">
    <property type="nucleotide sequence ID" value="NZ_BDOQ01000004.1"/>
</dbReference>
<feature type="binding site" evidence="9">
    <location>
        <position position="314"/>
    </location>
    <ligand>
        <name>DNA</name>
        <dbReference type="ChEBI" id="CHEBI:16991"/>
    </ligand>
</feature>
<dbReference type="GO" id="GO:0000400">
    <property type="term" value="F:four-way junction DNA binding"/>
    <property type="evidence" value="ECO:0007669"/>
    <property type="project" value="UniProtKB-UniRule"/>
</dbReference>
<name>A0A2R5FAF8_9PROT</name>
<dbReference type="GO" id="GO:0005737">
    <property type="term" value="C:cytoplasm"/>
    <property type="evidence" value="ECO:0007669"/>
    <property type="project" value="UniProtKB-SubCell"/>
</dbReference>
<feature type="region of interest" description="Small ATPAse domain (RuvB-S)" evidence="9">
    <location>
        <begin position="186"/>
        <end position="256"/>
    </location>
</feature>
<dbReference type="GO" id="GO:0009378">
    <property type="term" value="F:four-way junction helicase activity"/>
    <property type="evidence" value="ECO:0007669"/>
    <property type="project" value="InterPro"/>
</dbReference>
<gene>
    <name evidence="9 11" type="primary">ruvB</name>
    <name evidence="11" type="ORF">NMK_1455</name>
</gene>
<dbReference type="FunFam" id="3.40.50.300:FF:000073">
    <property type="entry name" value="Holliday junction ATP-dependent DNA helicase RuvB"/>
    <property type="match status" value="1"/>
</dbReference>
<comment type="caution">
    <text evidence="9">Lacks conserved residue(s) required for the propagation of feature annotation.</text>
</comment>
<organism evidence="11 12">
    <name type="scientific">Novimethylophilus kurashikiensis</name>
    <dbReference type="NCBI Taxonomy" id="1825523"/>
    <lineage>
        <taxon>Bacteria</taxon>
        <taxon>Pseudomonadati</taxon>
        <taxon>Pseudomonadota</taxon>
        <taxon>Betaproteobacteria</taxon>
        <taxon>Nitrosomonadales</taxon>
        <taxon>Methylophilaceae</taxon>
        <taxon>Novimethylophilus</taxon>
    </lineage>
</organism>
<keyword evidence="4 9" id="KW-0378">Hydrolase</keyword>
<evidence type="ECO:0000256" key="2">
    <source>
        <dbReference type="ARBA" id="ARBA00022741"/>
    </source>
</evidence>
<accession>A0A2R5FAF8</accession>
<dbReference type="Proteomes" id="UP000245081">
    <property type="component" value="Unassembled WGS sequence"/>
</dbReference>
<feature type="binding site" evidence="9">
    <location>
        <position position="319"/>
    </location>
    <ligand>
        <name>DNA</name>
        <dbReference type="ChEBI" id="CHEBI:16991"/>
    </ligand>
</feature>
<dbReference type="InterPro" id="IPR004605">
    <property type="entry name" value="DNA_helicase_Holl-junc_RuvB"/>
</dbReference>
<dbReference type="HAMAP" id="MF_00016">
    <property type="entry name" value="DNA_HJ_migration_RuvB"/>
    <property type="match status" value="1"/>
</dbReference>
<feature type="binding site" evidence="9">
    <location>
        <position position="66"/>
    </location>
    <ligand>
        <name>ATP</name>
        <dbReference type="ChEBI" id="CHEBI:30616"/>
    </ligand>
</feature>
<dbReference type="FunFam" id="1.10.10.10:FF:000086">
    <property type="entry name" value="Holliday junction ATP-dependent DNA helicase RuvB"/>
    <property type="match status" value="1"/>
</dbReference>
<feature type="binding site" evidence="9">
    <location>
        <position position="69"/>
    </location>
    <ligand>
        <name>ATP</name>
        <dbReference type="ChEBI" id="CHEBI:30616"/>
    </ligand>
</feature>
<protein>
    <recommendedName>
        <fullName evidence="9">Holliday junction branch migration complex subunit RuvB</fullName>
        <ecNumber evidence="9">3.6.4.-</ecNumber>
    </recommendedName>
</protein>
<evidence type="ECO:0000256" key="7">
    <source>
        <dbReference type="ARBA" id="ARBA00023172"/>
    </source>
</evidence>
<keyword evidence="5 9" id="KW-0067">ATP-binding</keyword>
<feature type="binding site" evidence="9">
    <location>
        <position position="70"/>
    </location>
    <ligand>
        <name>ATP</name>
        <dbReference type="ChEBI" id="CHEBI:30616"/>
    </ligand>
</feature>
<evidence type="ECO:0000256" key="5">
    <source>
        <dbReference type="ARBA" id="ARBA00022840"/>
    </source>
</evidence>
<comment type="caution">
    <text evidence="11">The sequence shown here is derived from an EMBL/GenBank/DDBJ whole genome shotgun (WGS) entry which is preliminary data.</text>
</comment>
<reference evidence="11 12" key="1">
    <citation type="journal article" date="2018" name="Environ. Microbiol.">
        <title>Isolation and genomic characterization of Novimethylophilus kurashikiensis gen. nov. sp. nov., a new lanthanide-dependent methylotrophic species of Methylophilaceae.</title>
        <authorList>
            <person name="Lv H."/>
            <person name="Sahin N."/>
            <person name="Tani A."/>
        </authorList>
    </citation>
    <scope>NUCLEOTIDE SEQUENCE [LARGE SCALE GENOMIC DNA]</scope>
    <source>
        <strain evidence="11 12">La2-4</strain>
    </source>
</reference>
<keyword evidence="12" id="KW-1185">Reference proteome</keyword>
<evidence type="ECO:0000256" key="9">
    <source>
        <dbReference type="HAMAP-Rule" id="MF_00016"/>
    </source>
</evidence>
<dbReference type="AlphaFoldDB" id="A0A2R5FAF8"/>
<feature type="binding site" evidence="9">
    <location>
        <position position="25"/>
    </location>
    <ligand>
        <name>ATP</name>
        <dbReference type="ChEBI" id="CHEBI:30616"/>
    </ligand>
</feature>
<feature type="binding site" evidence="9">
    <location>
        <position position="222"/>
    </location>
    <ligand>
        <name>ATP</name>
        <dbReference type="ChEBI" id="CHEBI:30616"/>
    </ligand>
</feature>
<dbReference type="Gene3D" id="1.10.8.60">
    <property type="match status" value="1"/>
</dbReference>
<evidence type="ECO:0000256" key="1">
    <source>
        <dbReference type="ARBA" id="ARBA00022490"/>
    </source>
</evidence>
<dbReference type="SMART" id="SM00382">
    <property type="entry name" value="AAA"/>
    <property type="match status" value="1"/>
</dbReference>
<keyword evidence="8 9" id="KW-0234">DNA repair</keyword>
<dbReference type="SUPFAM" id="SSF46785">
    <property type="entry name" value="Winged helix' DNA-binding domain"/>
    <property type="match status" value="1"/>
</dbReference>
<feature type="region of interest" description="Head domain (RuvB-H)" evidence="9">
    <location>
        <begin position="259"/>
        <end position="346"/>
    </location>
</feature>
<dbReference type="OrthoDB" id="9804478at2"/>
<feature type="binding site" evidence="9">
    <location>
        <position position="71"/>
    </location>
    <ligand>
        <name>ATP</name>
        <dbReference type="ChEBI" id="CHEBI:30616"/>
    </ligand>
</feature>
<evidence type="ECO:0000256" key="3">
    <source>
        <dbReference type="ARBA" id="ARBA00022763"/>
    </source>
</evidence>
<feature type="binding site" evidence="9">
    <location>
        <position position="24"/>
    </location>
    <ligand>
        <name>ATP</name>
        <dbReference type="ChEBI" id="CHEBI:30616"/>
    </ligand>
</feature>
<keyword evidence="3 9" id="KW-0227">DNA damage</keyword>
<feature type="binding site" evidence="9">
    <location>
        <position position="175"/>
    </location>
    <ligand>
        <name>ATP</name>
        <dbReference type="ChEBI" id="CHEBI:30616"/>
    </ligand>
</feature>
<keyword evidence="2 9" id="KW-0547">Nucleotide-binding</keyword>
<feature type="domain" description="AAA+ ATPase" evidence="10">
    <location>
        <begin position="55"/>
        <end position="182"/>
    </location>
</feature>
<dbReference type="GO" id="GO:0005524">
    <property type="term" value="F:ATP binding"/>
    <property type="evidence" value="ECO:0007669"/>
    <property type="project" value="UniProtKB-UniRule"/>
</dbReference>
<dbReference type="Gene3D" id="3.40.50.300">
    <property type="entry name" value="P-loop containing nucleotide triphosphate hydrolases"/>
    <property type="match status" value="1"/>
</dbReference>
<dbReference type="SUPFAM" id="SSF52540">
    <property type="entry name" value="P-loop containing nucleoside triphosphate hydrolases"/>
    <property type="match status" value="1"/>
</dbReference>
<keyword evidence="11" id="KW-0347">Helicase</keyword>
<feature type="binding site" evidence="9">
    <location>
        <position position="185"/>
    </location>
    <ligand>
        <name>ATP</name>
        <dbReference type="ChEBI" id="CHEBI:30616"/>
    </ligand>
</feature>
<evidence type="ECO:0000256" key="4">
    <source>
        <dbReference type="ARBA" id="ARBA00022801"/>
    </source>
</evidence>
<keyword evidence="1 9" id="KW-0963">Cytoplasm</keyword>
<dbReference type="PANTHER" id="PTHR42848:SF1">
    <property type="entry name" value="HOLLIDAY JUNCTION BRANCH MIGRATION COMPLEX SUBUNIT RUVB"/>
    <property type="match status" value="1"/>
</dbReference>
<dbReference type="InterPro" id="IPR008823">
    <property type="entry name" value="RuvB_wg_C"/>
</dbReference>
<dbReference type="InterPro" id="IPR036388">
    <property type="entry name" value="WH-like_DNA-bd_sf"/>
</dbReference>
<dbReference type="Pfam" id="PF05496">
    <property type="entry name" value="RuvB_N"/>
    <property type="match status" value="1"/>
</dbReference>
<dbReference type="PANTHER" id="PTHR42848">
    <property type="match status" value="1"/>
</dbReference>
<sequence length="346" mass="38114">MIETDRLIASEPIGREEEAQERALRPKVLDEYIGQEKARGQLEIFIHAARGRSEPLDHVLLFGPPGLGKTTLAHIIAKEMGVNLRQTSGPVLERAGDLAALLTNLEPHDVLFIDEIHRLSPVVEEILYPAMEDYRLDIMIGEGPAARSVRLDLPPFTLVGATTRAGMLTNPLRDRFGIVARLEFYTPEELARIVNRSAGLLDVPLAEDGALEIARRSRGTPRIANRLLRRVRDYAQVKANGTVSSAVADAALLMLDVDRLGLDVMDRKLLLAIVEKFGGGPVGVESLAAAIGEERDTIEDVLEPYLIQQGYMMRTPRGRVATNVAYQHFGLPQPKTNNGTPGLWDE</sequence>
<dbReference type="GO" id="GO:0006310">
    <property type="term" value="P:DNA recombination"/>
    <property type="evidence" value="ECO:0007669"/>
    <property type="project" value="UniProtKB-UniRule"/>
</dbReference>
<comment type="subcellular location">
    <subcellularLocation>
        <location evidence="9">Cytoplasm</location>
    </subcellularLocation>
</comment>
<dbReference type="Pfam" id="PF05491">
    <property type="entry name" value="WHD_RuvB"/>
    <property type="match status" value="1"/>
</dbReference>
<keyword evidence="7 9" id="KW-0233">DNA recombination</keyword>
<dbReference type="InterPro" id="IPR003593">
    <property type="entry name" value="AAA+_ATPase"/>
</dbReference>
<comment type="domain">
    <text evidence="9">Has 3 domains, the large (RuvB-L) and small ATPase (RuvB-S) domains and the C-terminal head (RuvB-H) domain. The head domain binds DNA, while the ATPase domains jointly bind ATP, ADP or are empty depending on the state of the subunit in the translocation cycle. During a single DNA translocation step the structure of each domain remains the same, but their relative positions change.</text>
</comment>
<dbReference type="NCBIfam" id="NF000868">
    <property type="entry name" value="PRK00080.1"/>
    <property type="match status" value="1"/>
</dbReference>
<dbReference type="InterPro" id="IPR036390">
    <property type="entry name" value="WH_DNA-bd_sf"/>
</dbReference>
<dbReference type="EMBL" id="BDOQ01000004">
    <property type="protein sequence ID" value="GBG13903.1"/>
    <property type="molecule type" value="Genomic_DNA"/>
</dbReference>
<dbReference type="EC" id="3.6.4.-" evidence="9"/>
<dbReference type="InterPro" id="IPR027417">
    <property type="entry name" value="P-loop_NTPase"/>
</dbReference>
<evidence type="ECO:0000313" key="11">
    <source>
        <dbReference type="EMBL" id="GBG13903.1"/>
    </source>
</evidence>
<feature type="binding site" evidence="9">
    <location>
        <position position="295"/>
    </location>
    <ligand>
        <name>DNA</name>
        <dbReference type="ChEBI" id="CHEBI:16991"/>
    </ligand>
</feature>
<dbReference type="Gene3D" id="1.10.10.10">
    <property type="entry name" value="Winged helix-like DNA-binding domain superfamily/Winged helix DNA-binding domain"/>
    <property type="match status" value="1"/>
</dbReference>
<evidence type="ECO:0000313" key="12">
    <source>
        <dbReference type="Proteomes" id="UP000245081"/>
    </source>
</evidence>
<comment type="catalytic activity">
    <reaction evidence="9">
        <text>ATP + H2O = ADP + phosphate + H(+)</text>
        <dbReference type="Rhea" id="RHEA:13065"/>
        <dbReference type="ChEBI" id="CHEBI:15377"/>
        <dbReference type="ChEBI" id="CHEBI:15378"/>
        <dbReference type="ChEBI" id="CHEBI:30616"/>
        <dbReference type="ChEBI" id="CHEBI:43474"/>
        <dbReference type="ChEBI" id="CHEBI:456216"/>
    </reaction>
</comment>
<feature type="binding site" evidence="9">
    <location>
        <position position="70"/>
    </location>
    <ligand>
        <name>Mg(2+)</name>
        <dbReference type="ChEBI" id="CHEBI:18420"/>
    </ligand>
</feature>
<dbReference type="InterPro" id="IPR041445">
    <property type="entry name" value="AAA_lid_4"/>
</dbReference>
<dbReference type="GO" id="GO:0016887">
    <property type="term" value="F:ATP hydrolysis activity"/>
    <property type="evidence" value="ECO:0007669"/>
    <property type="project" value="RHEA"/>
</dbReference>
<dbReference type="Pfam" id="PF17864">
    <property type="entry name" value="AAA_lid_4"/>
    <property type="match status" value="1"/>
</dbReference>
<proteinExistence type="inferred from homology"/>
<dbReference type="InterPro" id="IPR008824">
    <property type="entry name" value="RuvB-like_N"/>
</dbReference>